<evidence type="ECO:0000313" key="3">
    <source>
        <dbReference type="Proteomes" id="UP001156498"/>
    </source>
</evidence>
<proteinExistence type="predicted"/>
<keyword evidence="3" id="KW-1185">Reference proteome</keyword>
<protein>
    <submittedName>
        <fullName evidence="2">Uncharacterized protein</fullName>
    </submittedName>
</protein>
<dbReference type="Proteomes" id="UP001156498">
    <property type="component" value="Chromosome"/>
</dbReference>
<dbReference type="EMBL" id="CP113264">
    <property type="protein sequence ID" value="WAE76206.1"/>
    <property type="molecule type" value="Genomic_DNA"/>
</dbReference>
<sequence>MLAPPAPLLVFTSTAKGSGPGVGSRSPGEPRETGEPERTEPAPDKDED</sequence>
<name>A0ABY6YVT1_9ACTN</name>
<evidence type="ECO:0000313" key="2">
    <source>
        <dbReference type="EMBL" id="WAE76206.1"/>
    </source>
</evidence>
<feature type="region of interest" description="Disordered" evidence="1">
    <location>
        <begin position="1"/>
        <end position="48"/>
    </location>
</feature>
<organism evidence="2 3">
    <name type="scientific">Streptomonospora nanhaiensis</name>
    <dbReference type="NCBI Taxonomy" id="1323731"/>
    <lineage>
        <taxon>Bacteria</taxon>
        <taxon>Bacillati</taxon>
        <taxon>Actinomycetota</taxon>
        <taxon>Actinomycetes</taxon>
        <taxon>Streptosporangiales</taxon>
        <taxon>Nocardiopsidaceae</taxon>
        <taxon>Streptomonospora</taxon>
    </lineage>
</organism>
<evidence type="ECO:0000256" key="1">
    <source>
        <dbReference type="SAM" id="MobiDB-lite"/>
    </source>
</evidence>
<gene>
    <name evidence="2" type="ORF">OUQ99_14460</name>
</gene>
<reference evidence="2 3" key="1">
    <citation type="journal article" date="2013" name="Int. J. Syst. Evol. Microbiol.">
        <title>Description of Streptomonospora sediminis sp. nov. and Streptomonospora nanhaiensis sp. nov., and reclassification of Nocardiopsis arabia Hozzein &amp; Goodfellow 2008 as Streptomonospora arabica comb. nov. and emended description of the genus Streptomonospora.</title>
        <authorList>
            <person name="Zhang D.F."/>
            <person name="Pan H.Q."/>
            <person name="He J."/>
            <person name="Zhang X.M."/>
            <person name="Zhang Y.G."/>
            <person name="Klenk H.P."/>
            <person name="Hu J.C."/>
            <person name="Li W.J."/>
        </authorList>
    </citation>
    <scope>NUCLEOTIDE SEQUENCE [LARGE SCALE GENOMIC DNA]</scope>
    <source>
        <strain evidence="2 3">12A09</strain>
    </source>
</reference>
<accession>A0ABY6YVT1</accession>
<dbReference type="RefSeq" id="WP_267949975.1">
    <property type="nucleotide sequence ID" value="NZ_CP113264.1"/>
</dbReference>
<feature type="compositionally biased region" description="Basic and acidic residues" evidence="1">
    <location>
        <begin position="28"/>
        <end position="48"/>
    </location>
</feature>